<evidence type="ECO:0000313" key="3">
    <source>
        <dbReference type="Proteomes" id="UP000054248"/>
    </source>
</evidence>
<dbReference type="Pfam" id="PF18759">
    <property type="entry name" value="Plavaka"/>
    <property type="match status" value="1"/>
</dbReference>
<accession>A0A0C3QND0</accession>
<reference evidence="2 3" key="1">
    <citation type="submission" date="2014-04" db="EMBL/GenBank/DDBJ databases">
        <authorList>
            <consortium name="DOE Joint Genome Institute"/>
            <person name="Kuo A."/>
            <person name="Girlanda M."/>
            <person name="Perotto S."/>
            <person name="Kohler A."/>
            <person name="Nagy L.G."/>
            <person name="Floudas D."/>
            <person name="Copeland A."/>
            <person name="Barry K.W."/>
            <person name="Cichocki N."/>
            <person name="Veneault-Fourrey C."/>
            <person name="LaButti K."/>
            <person name="Lindquist E.A."/>
            <person name="Lipzen A."/>
            <person name="Lundell T."/>
            <person name="Morin E."/>
            <person name="Murat C."/>
            <person name="Sun H."/>
            <person name="Tunlid A."/>
            <person name="Henrissat B."/>
            <person name="Grigoriev I.V."/>
            <person name="Hibbett D.S."/>
            <person name="Martin F."/>
            <person name="Nordberg H.P."/>
            <person name="Cantor M.N."/>
            <person name="Hua S.X."/>
        </authorList>
    </citation>
    <scope>NUCLEOTIDE SEQUENCE [LARGE SCALE GENOMIC DNA]</scope>
    <source>
        <strain evidence="2 3">MUT 4182</strain>
    </source>
</reference>
<dbReference type="EMBL" id="KN822993">
    <property type="protein sequence ID" value="KIO28564.1"/>
    <property type="molecule type" value="Genomic_DNA"/>
</dbReference>
<reference evidence="3" key="2">
    <citation type="submission" date="2015-01" db="EMBL/GenBank/DDBJ databases">
        <title>Evolutionary Origins and Diversification of the Mycorrhizal Mutualists.</title>
        <authorList>
            <consortium name="DOE Joint Genome Institute"/>
            <consortium name="Mycorrhizal Genomics Consortium"/>
            <person name="Kohler A."/>
            <person name="Kuo A."/>
            <person name="Nagy L.G."/>
            <person name="Floudas D."/>
            <person name="Copeland A."/>
            <person name="Barry K.W."/>
            <person name="Cichocki N."/>
            <person name="Veneault-Fourrey C."/>
            <person name="LaButti K."/>
            <person name="Lindquist E.A."/>
            <person name="Lipzen A."/>
            <person name="Lundell T."/>
            <person name="Morin E."/>
            <person name="Murat C."/>
            <person name="Riley R."/>
            <person name="Ohm R."/>
            <person name="Sun H."/>
            <person name="Tunlid A."/>
            <person name="Henrissat B."/>
            <person name="Grigoriev I.V."/>
            <person name="Hibbett D.S."/>
            <person name="Martin F."/>
        </authorList>
    </citation>
    <scope>NUCLEOTIDE SEQUENCE [LARGE SCALE GENOMIC DNA]</scope>
    <source>
        <strain evidence="3">MUT 4182</strain>
    </source>
</reference>
<sequence>MVWCAACNKEFKSKANHRFKCAAYKKSVTAAQKNLNVAAGRSDHGVRSSTSGGQSSIGHHQATAMSSLSDDTGPVQAGMGTETELATMEIDSNDPEPRAPLLIYPQGQPRPFDDVIPETPSEGGDVEVETAEGPPNTTLSHIFWSALDAFGIYRTYTTQPVPGRSGPPALPSLPVKTPPQMKHHALWPYPKFSSFLLGRWFWSGEKKSQEDRAHLLDVLLHPDFRLDDIRGVGFNSIDKKLLDLQANSSNIPFVPDGWSKSDIFIPVPLPKSPPQSFSIASLHHRSLMAVIRNTFSHDPAARNFCYQPYPLVWELYSSDAFIAEHEKLQTIPTQDSFPKAIAALMFWSDSTHLAQFGQAKLWPLYLYFGNQSKYERSRPTSNVGHHLAYLPSLPDMVNTIAQHEGLSKSAQAPLLAHCHRELMHNAWKAILDEEFLAAYKHGTVVKCADGVHRSTRCIHYAAEPG</sequence>
<dbReference type="AlphaFoldDB" id="A0A0C3QND0"/>
<dbReference type="OrthoDB" id="3208495at2759"/>
<dbReference type="InterPro" id="IPR041078">
    <property type="entry name" value="Plavaka"/>
</dbReference>
<name>A0A0C3QND0_9AGAM</name>
<dbReference type="STRING" id="1051891.A0A0C3QND0"/>
<dbReference type="Proteomes" id="UP000054248">
    <property type="component" value="Unassembled WGS sequence"/>
</dbReference>
<evidence type="ECO:0000313" key="2">
    <source>
        <dbReference type="EMBL" id="KIO28564.1"/>
    </source>
</evidence>
<dbReference type="HOGENOM" id="CLU_042836_2_0_1"/>
<keyword evidence="3" id="KW-1185">Reference proteome</keyword>
<feature type="compositionally biased region" description="Polar residues" evidence="1">
    <location>
        <begin position="47"/>
        <end position="70"/>
    </location>
</feature>
<gene>
    <name evidence="2" type="ORF">M407DRAFT_22299</name>
</gene>
<evidence type="ECO:0000256" key="1">
    <source>
        <dbReference type="SAM" id="MobiDB-lite"/>
    </source>
</evidence>
<proteinExistence type="predicted"/>
<organism evidence="2 3">
    <name type="scientific">Tulasnella calospora MUT 4182</name>
    <dbReference type="NCBI Taxonomy" id="1051891"/>
    <lineage>
        <taxon>Eukaryota</taxon>
        <taxon>Fungi</taxon>
        <taxon>Dikarya</taxon>
        <taxon>Basidiomycota</taxon>
        <taxon>Agaricomycotina</taxon>
        <taxon>Agaricomycetes</taxon>
        <taxon>Cantharellales</taxon>
        <taxon>Tulasnellaceae</taxon>
        <taxon>Tulasnella</taxon>
    </lineage>
</organism>
<feature type="region of interest" description="Disordered" evidence="1">
    <location>
        <begin position="39"/>
        <end position="78"/>
    </location>
</feature>
<protein>
    <submittedName>
        <fullName evidence="2">Uncharacterized protein</fullName>
    </submittedName>
</protein>